<dbReference type="EMBL" id="JAPMSZ010000001">
    <property type="protein sequence ID" value="KAJ5114704.1"/>
    <property type="molecule type" value="Genomic_DNA"/>
</dbReference>
<dbReference type="Gene3D" id="2.130.10.30">
    <property type="entry name" value="Regulator of chromosome condensation 1/beta-lactamase-inhibitor protein II"/>
    <property type="match status" value="1"/>
</dbReference>
<dbReference type="OrthoDB" id="5370059at2759"/>
<dbReference type="Proteomes" id="UP001141434">
    <property type="component" value="Unassembled WGS sequence"/>
</dbReference>
<dbReference type="RefSeq" id="XP_056515897.1">
    <property type="nucleotide sequence ID" value="XM_056651047.1"/>
</dbReference>
<gene>
    <name evidence="2" type="ORF">NUU61_000463</name>
</gene>
<dbReference type="InterPro" id="IPR051553">
    <property type="entry name" value="Ran_GTPase-activating"/>
</dbReference>
<dbReference type="PANTHER" id="PTHR45982:SF1">
    <property type="entry name" value="REGULATOR OF CHROMOSOME CONDENSATION"/>
    <property type="match status" value="1"/>
</dbReference>
<reference evidence="2" key="2">
    <citation type="journal article" date="2023" name="IMA Fungus">
        <title>Comparative genomic study of the Penicillium genus elucidates a diverse pangenome and 15 lateral gene transfer events.</title>
        <authorList>
            <person name="Petersen C."/>
            <person name="Sorensen T."/>
            <person name="Nielsen M.R."/>
            <person name="Sondergaard T.E."/>
            <person name="Sorensen J.L."/>
            <person name="Fitzpatrick D.A."/>
            <person name="Frisvad J.C."/>
            <person name="Nielsen K.L."/>
        </authorList>
    </citation>
    <scope>NUCLEOTIDE SEQUENCE</scope>
    <source>
        <strain evidence="2">IBT 34128</strain>
    </source>
</reference>
<keyword evidence="3" id="KW-1185">Reference proteome</keyword>
<protein>
    <submittedName>
        <fullName evidence="2">RCC1/BLIP-II protein</fullName>
    </submittedName>
</protein>
<dbReference type="InterPro" id="IPR009091">
    <property type="entry name" value="RCC1/BLIP-II"/>
</dbReference>
<evidence type="ECO:0000313" key="3">
    <source>
        <dbReference type="Proteomes" id="UP001141434"/>
    </source>
</evidence>
<organism evidence="2 3">
    <name type="scientific">Penicillium alfredii</name>
    <dbReference type="NCBI Taxonomy" id="1506179"/>
    <lineage>
        <taxon>Eukaryota</taxon>
        <taxon>Fungi</taxon>
        <taxon>Dikarya</taxon>
        <taxon>Ascomycota</taxon>
        <taxon>Pezizomycotina</taxon>
        <taxon>Eurotiomycetes</taxon>
        <taxon>Eurotiomycetidae</taxon>
        <taxon>Eurotiales</taxon>
        <taxon>Aspergillaceae</taxon>
        <taxon>Penicillium</taxon>
    </lineage>
</organism>
<evidence type="ECO:0000313" key="2">
    <source>
        <dbReference type="EMBL" id="KAJ5114704.1"/>
    </source>
</evidence>
<comment type="caution">
    <text evidence="2">The sequence shown here is derived from an EMBL/GenBank/DDBJ whole genome shotgun (WGS) entry which is preliminary data.</text>
</comment>
<dbReference type="SUPFAM" id="SSF50985">
    <property type="entry name" value="RCC1/BLIP-II"/>
    <property type="match status" value="1"/>
</dbReference>
<dbReference type="InterPro" id="IPR000408">
    <property type="entry name" value="Reg_chr_condens"/>
</dbReference>
<accession>A0A9W9KPR5</accession>
<feature type="repeat" description="RCC1" evidence="1">
    <location>
        <begin position="293"/>
        <end position="351"/>
    </location>
</feature>
<dbReference type="AlphaFoldDB" id="A0A9W9KPR5"/>
<evidence type="ECO:0000256" key="1">
    <source>
        <dbReference type="PROSITE-ProRule" id="PRU00235"/>
    </source>
</evidence>
<dbReference type="GeneID" id="81390215"/>
<dbReference type="PANTHER" id="PTHR45982">
    <property type="entry name" value="REGULATOR OF CHROMOSOME CONDENSATION"/>
    <property type="match status" value="1"/>
</dbReference>
<sequence>MQLFGCGENSSGYLGEPRSCMRRSVNEPHICQHNNEGENSPYCPLWVLKPREITNPSQSVRVLSCENGSTFLDVDGHLKHLGLNPLKEHQLTEMTKVWSPSSITGAVPLADGFAFLSRDGSLLTVRDSNGMHTIQGKPIQHIATRRVDLHNPNLISGAVAIVLKQDPQTVLSFDSWQPMCSFLKTPAPNYHPIHTATFSSPIVKLTSKFAALTEEGEVFIWGEKLPQQPPTPSDEDEEFEDAWFEFSFTNKPIKKWPSRAPELLDYNPRKQPLPPIQELSTGGCNNTAVSRSGQLFVWGYRSNTWPDIEDANAVNSTELKEATIPSGSGEARLQIKNAAAGQKHVVALAVDGSLWSVGDGIYGQLGIGLKQFGLCTEDGVIDMLENETDEEFAVDWQRMDTEALEGRECESVFAEGAHTLIITR</sequence>
<reference evidence="2" key="1">
    <citation type="submission" date="2022-11" db="EMBL/GenBank/DDBJ databases">
        <authorList>
            <person name="Petersen C."/>
        </authorList>
    </citation>
    <scope>NUCLEOTIDE SEQUENCE</scope>
    <source>
        <strain evidence="2">IBT 34128</strain>
    </source>
</reference>
<name>A0A9W9KPR5_9EURO</name>
<proteinExistence type="predicted"/>
<dbReference type="PROSITE" id="PS50012">
    <property type="entry name" value="RCC1_3"/>
    <property type="match status" value="1"/>
</dbReference>